<dbReference type="AlphaFoldDB" id="A0A0C2DCY8"/>
<dbReference type="EMBL" id="KN726592">
    <property type="protein sequence ID" value="KIH67718.1"/>
    <property type="molecule type" value="Genomic_DNA"/>
</dbReference>
<reference evidence="1 2" key="1">
    <citation type="submission" date="2013-12" db="EMBL/GenBank/DDBJ databases">
        <title>Draft genome of the parsitic nematode Ancylostoma duodenale.</title>
        <authorList>
            <person name="Mitreva M."/>
        </authorList>
    </citation>
    <scope>NUCLEOTIDE SEQUENCE [LARGE SCALE GENOMIC DNA]</scope>
    <source>
        <strain evidence="1 2">Zhejiang</strain>
    </source>
</reference>
<protein>
    <submittedName>
        <fullName evidence="1">Uncharacterized protein</fullName>
    </submittedName>
</protein>
<accession>A0A0C2DCY8</accession>
<proteinExistence type="predicted"/>
<dbReference type="Proteomes" id="UP000054047">
    <property type="component" value="Unassembled WGS sequence"/>
</dbReference>
<name>A0A0C2DCY8_9BILA</name>
<evidence type="ECO:0000313" key="1">
    <source>
        <dbReference type="EMBL" id="KIH67718.1"/>
    </source>
</evidence>
<sequence>MVSEYCVLGPMSHVTFGFLYSVVGNDSVLSAADYRHLLERLGVVGDVACQALTITRELDTTDVERLLHE</sequence>
<evidence type="ECO:0000313" key="2">
    <source>
        <dbReference type="Proteomes" id="UP000054047"/>
    </source>
</evidence>
<gene>
    <name evidence="1" type="ORF">ANCDUO_01948</name>
</gene>
<keyword evidence="2" id="KW-1185">Reference proteome</keyword>
<organism evidence="1 2">
    <name type="scientific">Ancylostoma duodenale</name>
    <dbReference type="NCBI Taxonomy" id="51022"/>
    <lineage>
        <taxon>Eukaryota</taxon>
        <taxon>Metazoa</taxon>
        <taxon>Ecdysozoa</taxon>
        <taxon>Nematoda</taxon>
        <taxon>Chromadorea</taxon>
        <taxon>Rhabditida</taxon>
        <taxon>Rhabditina</taxon>
        <taxon>Rhabditomorpha</taxon>
        <taxon>Strongyloidea</taxon>
        <taxon>Ancylostomatidae</taxon>
        <taxon>Ancylostomatinae</taxon>
        <taxon>Ancylostoma</taxon>
    </lineage>
</organism>